<evidence type="ECO:0000313" key="2">
    <source>
        <dbReference type="Proteomes" id="UP000218334"/>
    </source>
</evidence>
<name>A0A2H3C3H8_9AGAR</name>
<dbReference type="Gene3D" id="3.40.198.10">
    <property type="entry name" value="Delta-endotoxin CytB-like"/>
    <property type="match status" value="1"/>
</dbReference>
<accession>A0A2H3C3H8</accession>
<organism evidence="1 2">
    <name type="scientific">Armillaria solidipes</name>
    <dbReference type="NCBI Taxonomy" id="1076256"/>
    <lineage>
        <taxon>Eukaryota</taxon>
        <taxon>Fungi</taxon>
        <taxon>Dikarya</taxon>
        <taxon>Basidiomycota</taxon>
        <taxon>Agaricomycotina</taxon>
        <taxon>Agaricomycetes</taxon>
        <taxon>Agaricomycetidae</taxon>
        <taxon>Agaricales</taxon>
        <taxon>Marasmiineae</taxon>
        <taxon>Physalacriaceae</taxon>
        <taxon>Armillaria</taxon>
    </lineage>
</organism>
<dbReference type="SUPFAM" id="SSF55676">
    <property type="entry name" value="CytB endotoxin-like"/>
    <property type="match status" value="1"/>
</dbReference>
<dbReference type="EMBL" id="KZ293425">
    <property type="protein sequence ID" value="PBK70693.1"/>
    <property type="molecule type" value="Genomic_DNA"/>
</dbReference>
<reference evidence="2" key="1">
    <citation type="journal article" date="2017" name="Nat. Ecol. Evol.">
        <title>Genome expansion and lineage-specific genetic innovations in the forest pathogenic fungi Armillaria.</title>
        <authorList>
            <person name="Sipos G."/>
            <person name="Prasanna A.N."/>
            <person name="Walter M.C."/>
            <person name="O'Connor E."/>
            <person name="Balint B."/>
            <person name="Krizsan K."/>
            <person name="Kiss B."/>
            <person name="Hess J."/>
            <person name="Varga T."/>
            <person name="Slot J."/>
            <person name="Riley R."/>
            <person name="Boka B."/>
            <person name="Rigling D."/>
            <person name="Barry K."/>
            <person name="Lee J."/>
            <person name="Mihaltcheva S."/>
            <person name="LaButti K."/>
            <person name="Lipzen A."/>
            <person name="Waldron R."/>
            <person name="Moloney N.M."/>
            <person name="Sperisen C."/>
            <person name="Kredics L."/>
            <person name="Vagvoelgyi C."/>
            <person name="Patrignani A."/>
            <person name="Fitzpatrick D."/>
            <person name="Nagy I."/>
            <person name="Doyle S."/>
            <person name="Anderson J.B."/>
            <person name="Grigoriev I.V."/>
            <person name="Gueldener U."/>
            <person name="Muensterkoetter M."/>
            <person name="Nagy L.G."/>
        </authorList>
    </citation>
    <scope>NUCLEOTIDE SEQUENCE [LARGE SCALE GENOMIC DNA]</scope>
    <source>
        <strain evidence="2">28-4</strain>
    </source>
</reference>
<keyword evidence="2" id="KW-1185">Reference proteome</keyword>
<evidence type="ECO:0000313" key="1">
    <source>
        <dbReference type="EMBL" id="PBK70693.1"/>
    </source>
</evidence>
<sequence length="241" mass="27642">MSFKDKFSTNPELAFDQFSKLPESLVPASVKFLKFPGRYMKFDDMTGKKHFDWKDFRAAIDRYPALDLANFLFRSIVISKTDATVSMMAKTIATFLDDALRVGVDLHELETTIEATFTYLKEKKEKGVADFYPSTEEGTQRSSWECRLWFALPNVYLRNYFSCMVTTIKLEANIEDEESWVLQGSTTKSFSATVDSLRVYVSKDFKGLYIWLRNQSFGFGLCDRPAGRGRLIPSDVHDAVL</sequence>
<proteinExistence type="predicted"/>
<dbReference type="AlphaFoldDB" id="A0A2H3C3H8"/>
<gene>
    <name evidence="1" type="ORF">ARMSODRAFT_973981</name>
</gene>
<dbReference type="InterPro" id="IPR035918">
    <property type="entry name" value="CytB_endotoxin-like_sf"/>
</dbReference>
<protein>
    <submittedName>
        <fullName evidence="1">Delta-endotoxin CytB</fullName>
    </submittedName>
</protein>
<dbReference type="Proteomes" id="UP000218334">
    <property type="component" value="Unassembled WGS sequence"/>
</dbReference>